<dbReference type="PATRIC" id="fig|35818.10.peg.1293"/>
<dbReference type="EMBL" id="JNUR01000004">
    <property type="protein sequence ID" value="KPH51498.1"/>
    <property type="molecule type" value="Genomic_DNA"/>
</dbReference>
<evidence type="ECO:0000313" key="1">
    <source>
        <dbReference type="EMBL" id="KPH51498.1"/>
    </source>
</evidence>
<name>A0A0N1EJ45_9HELI</name>
<dbReference type="AlphaFoldDB" id="A0A0N1EJ45"/>
<reference evidence="3 4" key="1">
    <citation type="submission" date="2014-06" db="EMBL/GenBank/DDBJ databases">
        <title>Helicobacter pullorum isolates in fresh chicken meat - phenotypic and genotypic features.</title>
        <authorList>
            <person name="Borges V."/>
            <person name="Santos A."/>
            <person name="Correia C.B."/>
            <person name="Saraiva M."/>
            <person name="Menard A."/>
            <person name="Vieira L."/>
            <person name="Sampaio D.A."/>
            <person name="Gomes J.P."/>
            <person name="Oleastro M."/>
        </authorList>
    </citation>
    <scope>NUCLEOTIDE SEQUENCE [LARGE SCALE GENOMIC DNA]</scope>
    <source>
        <strain evidence="2 4">229334/12</strain>
        <strain evidence="1 3">229336/12</strain>
    </source>
</reference>
<gene>
    <name evidence="2" type="ORF">HPU229334_01305</name>
    <name evidence="1" type="ORF">HPU229336_06370</name>
</gene>
<proteinExistence type="predicted"/>
<dbReference type="STRING" id="35818.HPU229336_06370"/>
<dbReference type="Proteomes" id="UP000037800">
    <property type="component" value="Unassembled WGS sequence"/>
</dbReference>
<comment type="caution">
    <text evidence="2">The sequence shown here is derived from an EMBL/GenBank/DDBJ whole genome shotgun (WGS) entry which is preliminary data.</text>
</comment>
<dbReference type="EMBL" id="JNOC01000015">
    <property type="protein sequence ID" value="KPH56392.1"/>
    <property type="molecule type" value="Genomic_DNA"/>
</dbReference>
<evidence type="ECO:0000313" key="4">
    <source>
        <dbReference type="Proteomes" id="UP000037997"/>
    </source>
</evidence>
<evidence type="ECO:0000313" key="3">
    <source>
        <dbReference type="Proteomes" id="UP000037800"/>
    </source>
</evidence>
<protein>
    <submittedName>
        <fullName evidence="2">Uncharacterized protein</fullName>
    </submittedName>
</protein>
<sequence length="143" mass="15942">MAINIKEILEVSAVKTAKALASKEAKKTKQNEDFVRNLLTRQISAGLKATEHFAERFIQRFTANESESLSSAISRAIRKTQPQENGCNHKTISQKIIDEPTGIVTILERQGRFGAVLVTTYKLGCENLLSDSELRDLKLRGLL</sequence>
<evidence type="ECO:0000313" key="2">
    <source>
        <dbReference type="EMBL" id="KPH56392.1"/>
    </source>
</evidence>
<dbReference type="Proteomes" id="UP000037997">
    <property type="component" value="Unassembled WGS sequence"/>
</dbReference>
<organism evidence="2 4">
    <name type="scientific">Helicobacter pullorum</name>
    <dbReference type="NCBI Taxonomy" id="35818"/>
    <lineage>
        <taxon>Bacteria</taxon>
        <taxon>Pseudomonadati</taxon>
        <taxon>Campylobacterota</taxon>
        <taxon>Epsilonproteobacteria</taxon>
        <taxon>Campylobacterales</taxon>
        <taxon>Helicobacteraceae</taxon>
        <taxon>Helicobacter</taxon>
    </lineage>
</organism>
<dbReference type="RefSeq" id="WP_054197500.1">
    <property type="nucleotide sequence ID" value="NZ_FZMV01000003.1"/>
</dbReference>
<accession>A0A0N1EJ45</accession>